<dbReference type="InterPro" id="IPR035979">
    <property type="entry name" value="RBD_domain_sf"/>
</dbReference>
<dbReference type="GeneID" id="77802072"/>
<organism evidence="5 6">
    <name type="scientific">Puccinia triticina</name>
    <dbReference type="NCBI Taxonomy" id="208348"/>
    <lineage>
        <taxon>Eukaryota</taxon>
        <taxon>Fungi</taxon>
        <taxon>Dikarya</taxon>
        <taxon>Basidiomycota</taxon>
        <taxon>Pucciniomycotina</taxon>
        <taxon>Pucciniomycetes</taxon>
        <taxon>Pucciniales</taxon>
        <taxon>Pucciniaceae</taxon>
        <taxon>Puccinia</taxon>
    </lineage>
</organism>
<dbReference type="InterPro" id="IPR012677">
    <property type="entry name" value="Nucleotide-bd_a/b_plait_sf"/>
</dbReference>
<dbReference type="Gene3D" id="3.30.70.330">
    <property type="match status" value="2"/>
</dbReference>
<dbReference type="Pfam" id="PF00076">
    <property type="entry name" value="RRM_1"/>
    <property type="match status" value="1"/>
</dbReference>
<name>A0ABY7CY94_9BASI</name>
<sequence>MSRSARGDEDGIRICTRRRSSLPHPHLLRTPDVSGGRRPMAELRQLSFAGASPISTLDALFESLRRGSALPHPPGPRFSDALEMLTVRFTPTPPAVSVPLSPTSLRERPCRTLFVRNVKYETDSQEVRDKFEQMGEIKIFFDLISTRGMAFITYYDLRAATMAKQRLQGTEVSGRPIDVHYSLPKDNELERRCDRDKNQATLFLSINEASRPIIDGELRAKFEIYGEIRSIKPFKDSPYQRFVEYWDTRACESAHDSLVGAHYLGGQLELKFAWDTGMVPKGRPDWRAGQDEDRAEFYGPNDGPDYYEHDDDYPAHNGTRDTGNGNGYRAPQMAQPYNSTHIGKEIDEQRLSQAQKVQELLESLTKAGANGHLNGASGPGPLVSNYPSEPAAAGPKPMGPPGFQLGTALPSNFVPNYPAYPAAPAPEYGQPTAAPAPPQGPTQLAQIMGQLSSFSAPTGAPTGPAQGPQQAALSKPIPTAPRAMQAAAAIASLSSVAAQNQGPAPAPPPALFSAPAAAAPTANPQAAVQQLLALLVSSPLPTSLAPAPSRSAPPPPLHR</sequence>
<dbReference type="RefSeq" id="XP_053025150.1">
    <property type="nucleotide sequence ID" value="XM_053161177.1"/>
</dbReference>
<feature type="region of interest" description="Disordered" evidence="3">
    <location>
        <begin position="368"/>
        <end position="407"/>
    </location>
</feature>
<dbReference type="PROSITE" id="PS50102">
    <property type="entry name" value="RRM"/>
    <property type="match status" value="1"/>
</dbReference>
<feature type="domain" description="RRM" evidence="4">
    <location>
        <begin position="111"/>
        <end position="184"/>
    </location>
</feature>
<evidence type="ECO:0000313" key="6">
    <source>
        <dbReference type="Proteomes" id="UP001164743"/>
    </source>
</evidence>
<feature type="compositionally biased region" description="Low complexity" evidence="3">
    <location>
        <begin position="540"/>
        <end position="550"/>
    </location>
</feature>
<feature type="region of interest" description="Disordered" evidence="3">
    <location>
        <begin position="540"/>
        <end position="559"/>
    </location>
</feature>
<dbReference type="InterPro" id="IPR034453">
    <property type="entry name" value="MEI2-like_RRM1"/>
</dbReference>
<feature type="compositionally biased region" description="Basic and acidic residues" evidence="3">
    <location>
        <begin position="283"/>
        <end position="296"/>
    </location>
</feature>
<feature type="compositionally biased region" description="Low complexity" evidence="3">
    <location>
        <begin position="511"/>
        <end position="524"/>
    </location>
</feature>
<dbReference type="InterPro" id="IPR000504">
    <property type="entry name" value="RRM_dom"/>
</dbReference>
<protein>
    <recommendedName>
        <fullName evidence="4">RRM domain-containing protein</fullName>
    </recommendedName>
</protein>
<evidence type="ECO:0000256" key="2">
    <source>
        <dbReference type="PROSITE-ProRule" id="PRU00176"/>
    </source>
</evidence>
<accession>A0ABY7CY94</accession>
<dbReference type="PANTHER" id="PTHR23189">
    <property type="entry name" value="RNA RECOGNITION MOTIF-CONTAINING"/>
    <property type="match status" value="1"/>
</dbReference>
<dbReference type="SMART" id="SM00360">
    <property type="entry name" value="RRM"/>
    <property type="match status" value="2"/>
</dbReference>
<feature type="region of interest" description="Disordered" evidence="3">
    <location>
        <begin position="499"/>
        <end position="524"/>
    </location>
</feature>
<dbReference type="Proteomes" id="UP001164743">
    <property type="component" value="Chromosome 11A"/>
</dbReference>
<feature type="compositionally biased region" description="Low complexity" evidence="3">
    <location>
        <begin position="456"/>
        <end position="472"/>
    </location>
</feature>
<evidence type="ECO:0000256" key="1">
    <source>
        <dbReference type="ARBA" id="ARBA00022884"/>
    </source>
</evidence>
<feature type="region of interest" description="Disordered" evidence="3">
    <location>
        <begin position="453"/>
        <end position="474"/>
    </location>
</feature>
<proteinExistence type="predicted"/>
<keyword evidence="6" id="KW-1185">Reference proteome</keyword>
<evidence type="ECO:0000256" key="3">
    <source>
        <dbReference type="SAM" id="MobiDB-lite"/>
    </source>
</evidence>
<feature type="region of interest" description="Disordered" evidence="3">
    <location>
        <begin position="283"/>
        <end position="331"/>
    </location>
</feature>
<dbReference type="EMBL" id="CP110431">
    <property type="protein sequence ID" value="WAQ89595.1"/>
    <property type="molecule type" value="Genomic_DNA"/>
</dbReference>
<keyword evidence="1 2" id="KW-0694">RNA-binding</keyword>
<feature type="region of interest" description="Disordered" evidence="3">
    <location>
        <begin position="17"/>
        <end position="36"/>
    </location>
</feature>
<evidence type="ECO:0000259" key="4">
    <source>
        <dbReference type="PROSITE" id="PS50102"/>
    </source>
</evidence>
<gene>
    <name evidence="5" type="ORF">PtA15_11A285</name>
</gene>
<evidence type="ECO:0000313" key="5">
    <source>
        <dbReference type="EMBL" id="WAQ89595.1"/>
    </source>
</evidence>
<dbReference type="CDD" id="cd12524">
    <property type="entry name" value="RRM1_MEI2_like"/>
    <property type="match status" value="1"/>
</dbReference>
<dbReference type="SUPFAM" id="SSF54928">
    <property type="entry name" value="RNA-binding domain, RBD"/>
    <property type="match status" value="1"/>
</dbReference>
<reference evidence="5" key="1">
    <citation type="submission" date="2022-10" db="EMBL/GenBank/DDBJ databases">
        <title>Puccinia triticina Genome sequencing and assembly.</title>
        <authorList>
            <person name="Li C."/>
        </authorList>
    </citation>
    <scope>NUCLEOTIDE SEQUENCE</scope>
    <source>
        <strain evidence="5">Pt15</strain>
    </source>
</reference>